<proteinExistence type="inferred from homology"/>
<sequence length="556" mass="57405">MRIKAKILAFVIACSAMTLLVAGIGIGTVRTLHDAVEHGRQASQRALDAATLNRHVATVVLESRGIYAAKDTADAAKYAVRLRQSVADMNAVLKAWPPRATAAEETVFAKVVEGAAAFTTLRLETARLGTEVSPKAAAELGFNEANRANRQFFQDSIDTLVADGLSRLAGIERTADDFYSERMIVLLALAVGAPLMCLVLGLVIGHGQIARPLVGVSAAIGRLSAGDLNLPAMAPRRDEIGDIERSMQVFANTMREAAILRADQDQAAKDASIRRRGERVDLADRFQGSVGGLVGTLSGAASTLEGTARTMARNAEHAETRSSAVMAAADTTAHNVQAVAAATEELAATADAIGHQVAQTSSAAAGAVASAERTRARVDTLAASAARIGDVVALISNIAGQTNLLALNATIEAARAGEAGRGFAVVAAEVKDLASQTAQATQEITAQIATIQTATRETVEAIAEIGTTIGDVHGIARGVATAVEEQKIATQAIARSISDAAHGTRDVTQTMAQVRAAAAEVGIGAAQVLDAAADLSRRTTSLDGEVSSFVGTIRAA</sequence>
<dbReference type="PRINTS" id="PR00260">
    <property type="entry name" value="CHEMTRNSDUCR"/>
</dbReference>
<evidence type="ECO:0000256" key="1">
    <source>
        <dbReference type="ARBA" id="ARBA00004429"/>
    </source>
</evidence>
<feature type="transmembrane region" description="Helical" evidence="6">
    <location>
        <begin position="183"/>
        <end position="204"/>
    </location>
</feature>
<dbReference type="InterPro" id="IPR000727">
    <property type="entry name" value="T_SNARE_dom"/>
</dbReference>
<evidence type="ECO:0000256" key="4">
    <source>
        <dbReference type="ARBA" id="ARBA00029447"/>
    </source>
</evidence>
<keyword evidence="3 5" id="KW-0807">Transducer</keyword>
<dbReference type="Gene3D" id="6.10.340.10">
    <property type="match status" value="1"/>
</dbReference>
<dbReference type="Gene3D" id="1.10.287.950">
    <property type="entry name" value="Methyl-accepting chemotaxis protein"/>
    <property type="match status" value="1"/>
</dbReference>
<accession>A0ABT8BEC3</accession>
<evidence type="ECO:0000313" key="10">
    <source>
        <dbReference type="EMBL" id="MDN3590447.1"/>
    </source>
</evidence>
<reference evidence="11" key="1">
    <citation type="journal article" date="2019" name="Int. J. Syst. Evol. Microbiol.">
        <title>The Global Catalogue of Microorganisms (GCM) 10K type strain sequencing project: providing services to taxonomists for standard genome sequencing and annotation.</title>
        <authorList>
            <consortium name="The Broad Institute Genomics Platform"/>
            <consortium name="The Broad Institute Genome Sequencing Center for Infectious Disease"/>
            <person name="Wu L."/>
            <person name="Ma J."/>
        </authorList>
    </citation>
    <scope>NUCLEOTIDE SEQUENCE [LARGE SCALE GENOMIC DNA]</scope>
    <source>
        <strain evidence="11">CECT 7069</strain>
    </source>
</reference>
<evidence type="ECO:0000259" key="8">
    <source>
        <dbReference type="PROSITE" id="PS50192"/>
    </source>
</evidence>
<keyword evidence="6" id="KW-1133">Transmembrane helix</keyword>
<comment type="subcellular location">
    <subcellularLocation>
        <location evidence="1">Cell inner membrane</location>
        <topology evidence="1">Multi-pass membrane protein</topology>
    </subcellularLocation>
</comment>
<keyword evidence="6" id="KW-0812">Transmembrane</keyword>
<dbReference type="InterPro" id="IPR004089">
    <property type="entry name" value="MCPsignal_dom"/>
</dbReference>
<dbReference type="InterPro" id="IPR004090">
    <property type="entry name" value="Chemotax_Me-accpt_rcpt"/>
</dbReference>
<organism evidence="10 11">
    <name type="scientific">Methylobacterium adhaesivum</name>
    <dbReference type="NCBI Taxonomy" id="333297"/>
    <lineage>
        <taxon>Bacteria</taxon>
        <taxon>Pseudomonadati</taxon>
        <taxon>Pseudomonadota</taxon>
        <taxon>Alphaproteobacteria</taxon>
        <taxon>Hyphomicrobiales</taxon>
        <taxon>Methylobacteriaceae</taxon>
        <taxon>Methylobacterium</taxon>
    </lineage>
</organism>
<dbReference type="PROSITE" id="PS50111">
    <property type="entry name" value="CHEMOTAXIS_TRANSDUC_2"/>
    <property type="match status" value="1"/>
</dbReference>
<gene>
    <name evidence="10" type="ORF">QWZ12_07455</name>
</gene>
<dbReference type="InterPro" id="IPR003660">
    <property type="entry name" value="HAMP_dom"/>
</dbReference>
<dbReference type="PROSITE" id="PS50192">
    <property type="entry name" value="T_SNARE"/>
    <property type="match status" value="1"/>
</dbReference>
<comment type="caution">
    <text evidence="10">The sequence shown here is derived from an EMBL/GenBank/DDBJ whole genome shotgun (WGS) entry which is preliminary data.</text>
</comment>
<dbReference type="SMART" id="SM00304">
    <property type="entry name" value="HAMP"/>
    <property type="match status" value="1"/>
</dbReference>
<comment type="similarity">
    <text evidence="4">Belongs to the methyl-accepting chemotaxis (MCP) protein family.</text>
</comment>
<dbReference type="EMBL" id="JAUFPX010000005">
    <property type="protein sequence ID" value="MDN3590447.1"/>
    <property type="molecule type" value="Genomic_DNA"/>
</dbReference>
<evidence type="ECO:0000256" key="5">
    <source>
        <dbReference type="PROSITE-ProRule" id="PRU00284"/>
    </source>
</evidence>
<keyword evidence="2" id="KW-1003">Cell membrane</keyword>
<keyword evidence="2" id="KW-0997">Cell inner membrane</keyword>
<feature type="domain" description="T-SNARE coiled-coil homology" evidence="8">
    <location>
        <begin position="452"/>
        <end position="514"/>
    </location>
</feature>
<evidence type="ECO:0000259" key="7">
    <source>
        <dbReference type="PROSITE" id="PS50111"/>
    </source>
</evidence>
<dbReference type="RefSeq" id="WP_238225772.1">
    <property type="nucleotide sequence ID" value="NZ_BPQD01000015.1"/>
</dbReference>
<name>A0ABT8BEC3_9HYPH</name>
<evidence type="ECO:0000313" key="11">
    <source>
        <dbReference type="Proteomes" id="UP001224644"/>
    </source>
</evidence>
<dbReference type="CDD" id="cd06225">
    <property type="entry name" value="HAMP"/>
    <property type="match status" value="1"/>
</dbReference>
<evidence type="ECO:0000259" key="9">
    <source>
        <dbReference type="PROSITE" id="PS50885"/>
    </source>
</evidence>
<evidence type="ECO:0000256" key="2">
    <source>
        <dbReference type="ARBA" id="ARBA00022519"/>
    </source>
</evidence>
<protein>
    <submittedName>
        <fullName evidence="10">HAMP domain-containing methyl-accepting chemotaxis protein</fullName>
    </submittedName>
</protein>
<dbReference type="Proteomes" id="UP001224644">
    <property type="component" value="Unassembled WGS sequence"/>
</dbReference>
<feature type="domain" description="Methyl-accepting transducer" evidence="7">
    <location>
        <begin position="300"/>
        <end position="522"/>
    </location>
</feature>
<keyword evidence="6" id="KW-0472">Membrane</keyword>
<feature type="domain" description="HAMP" evidence="9">
    <location>
        <begin position="207"/>
        <end position="259"/>
    </location>
</feature>
<dbReference type="SMART" id="SM00283">
    <property type="entry name" value="MA"/>
    <property type="match status" value="1"/>
</dbReference>
<evidence type="ECO:0000256" key="6">
    <source>
        <dbReference type="SAM" id="Phobius"/>
    </source>
</evidence>
<dbReference type="PANTHER" id="PTHR32089:SF112">
    <property type="entry name" value="LYSOZYME-LIKE PROTEIN-RELATED"/>
    <property type="match status" value="1"/>
</dbReference>
<dbReference type="Pfam" id="PF00015">
    <property type="entry name" value="MCPsignal"/>
    <property type="match status" value="1"/>
</dbReference>
<keyword evidence="11" id="KW-1185">Reference proteome</keyword>
<dbReference type="PANTHER" id="PTHR32089">
    <property type="entry name" value="METHYL-ACCEPTING CHEMOTAXIS PROTEIN MCPB"/>
    <property type="match status" value="1"/>
</dbReference>
<dbReference type="PROSITE" id="PS50885">
    <property type="entry name" value="HAMP"/>
    <property type="match status" value="1"/>
</dbReference>
<evidence type="ECO:0000256" key="3">
    <source>
        <dbReference type="ARBA" id="ARBA00023224"/>
    </source>
</evidence>
<dbReference type="SUPFAM" id="SSF58104">
    <property type="entry name" value="Methyl-accepting chemotaxis protein (MCP) signaling domain"/>
    <property type="match status" value="1"/>
</dbReference>